<dbReference type="RefSeq" id="WP_288199667.1">
    <property type="nucleotide sequence ID" value="NZ_LT608334.1"/>
</dbReference>
<reference evidence="2" key="1">
    <citation type="submission" date="2016-08" db="EMBL/GenBank/DDBJ databases">
        <authorList>
            <person name="Seilhamer J.J."/>
        </authorList>
    </citation>
    <scope>NUCLEOTIDE SEQUENCE</scope>
    <source>
        <strain evidence="2">86</strain>
    </source>
</reference>
<organism evidence="2">
    <name type="scientific">uncultured Pleomorphomonas sp</name>
    <dbReference type="NCBI Taxonomy" id="442121"/>
    <lineage>
        <taxon>Bacteria</taxon>
        <taxon>Pseudomonadati</taxon>
        <taxon>Pseudomonadota</taxon>
        <taxon>Alphaproteobacteria</taxon>
        <taxon>Hyphomicrobiales</taxon>
        <taxon>Pleomorphomonadaceae</taxon>
        <taxon>Pleomorphomonas</taxon>
        <taxon>environmental samples</taxon>
    </lineage>
</organism>
<dbReference type="AlphaFoldDB" id="A0A212L9J0"/>
<protein>
    <submittedName>
        <fullName evidence="2">Uncharacterized protein</fullName>
    </submittedName>
</protein>
<keyword evidence="1" id="KW-0732">Signal</keyword>
<name>A0A212L9J0_9HYPH</name>
<evidence type="ECO:0000313" key="2">
    <source>
        <dbReference type="EMBL" id="SCM74147.1"/>
    </source>
</evidence>
<feature type="signal peptide" evidence="1">
    <location>
        <begin position="1"/>
        <end position="28"/>
    </location>
</feature>
<proteinExistence type="predicted"/>
<sequence length="82" mass="8520">MTKHRVLRLRKMALVMAGLSAAVLSIGATEPIYPDVGRGDQVSDIGHCAVEMLDGLKVCAREAQTGAVVTVTTVAAGLTIVD</sequence>
<accession>A0A212L9J0</accession>
<gene>
    <name evidence="2" type="ORF">KL86PLE_130105</name>
</gene>
<dbReference type="EMBL" id="FMJD01000005">
    <property type="protein sequence ID" value="SCM74147.1"/>
    <property type="molecule type" value="Genomic_DNA"/>
</dbReference>
<evidence type="ECO:0000256" key="1">
    <source>
        <dbReference type="SAM" id="SignalP"/>
    </source>
</evidence>
<feature type="chain" id="PRO_5012171340" evidence="1">
    <location>
        <begin position="29"/>
        <end position="82"/>
    </location>
</feature>